<evidence type="ECO:0000313" key="2">
    <source>
        <dbReference type="Proteomes" id="UP000886595"/>
    </source>
</evidence>
<gene>
    <name evidence="1" type="ORF">Bca52824_004140</name>
</gene>
<comment type="caution">
    <text evidence="1">The sequence shown here is derived from an EMBL/GenBank/DDBJ whole genome shotgun (WGS) entry which is preliminary data.</text>
</comment>
<evidence type="ECO:0000313" key="1">
    <source>
        <dbReference type="EMBL" id="KAG2332960.1"/>
    </source>
</evidence>
<name>A0A8X7WPI8_BRACI</name>
<proteinExistence type="predicted"/>
<dbReference type="EMBL" id="JAAMPC010000001">
    <property type="protein sequence ID" value="KAG2332960.1"/>
    <property type="molecule type" value="Genomic_DNA"/>
</dbReference>
<dbReference type="Proteomes" id="UP000886595">
    <property type="component" value="Unassembled WGS sequence"/>
</dbReference>
<accession>A0A8X7WPI8</accession>
<organism evidence="1 2">
    <name type="scientific">Brassica carinata</name>
    <name type="common">Ethiopian mustard</name>
    <name type="synonym">Abyssinian cabbage</name>
    <dbReference type="NCBI Taxonomy" id="52824"/>
    <lineage>
        <taxon>Eukaryota</taxon>
        <taxon>Viridiplantae</taxon>
        <taxon>Streptophyta</taxon>
        <taxon>Embryophyta</taxon>
        <taxon>Tracheophyta</taxon>
        <taxon>Spermatophyta</taxon>
        <taxon>Magnoliopsida</taxon>
        <taxon>eudicotyledons</taxon>
        <taxon>Gunneridae</taxon>
        <taxon>Pentapetalae</taxon>
        <taxon>rosids</taxon>
        <taxon>malvids</taxon>
        <taxon>Brassicales</taxon>
        <taxon>Brassicaceae</taxon>
        <taxon>Brassiceae</taxon>
        <taxon>Brassica</taxon>
    </lineage>
</organism>
<dbReference type="AlphaFoldDB" id="A0A8X7WPI8"/>
<protein>
    <submittedName>
        <fullName evidence="1">Uncharacterized protein</fullName>
    </submittedName>
</protein>
<sequence length="75" mass="8046">MSSNLRASDTKPEPLVSSRGLKLFVPVLGLQIVDGAVRGFSDLEATASRKSWMKVGFGVRSSGPRRFGAAGLLRR</sequence>
<keyword evidence="2" id="KW-1185">Reference proteome</keyword>
<reference evidence="1 2" key="1">
    <citation type="submission" date="2020-02" db="EMBL/GenBank/DDBJ databases">
        <authorList>
            <person name="Ma Q."/>
            <person name="Huang Y."/>
            <person name="Song X."/>
            <person name="Pei D."/>
        </authorList>
    </citation>
    <scope>NUCLEOTIDE SEQUENCE [LARGE SCALE GENOMIC DNA]</scope>
    <source>
        <strain evidence="1">Sxm20200214</strain>
        <tissue evidence="1">Leaf</tissue>
    </source>
</reference>